<dbReference type="CDD" id="cd07572">
    <property type="entry name" value="nit"/>
    <property type="match status" value="1"/>
</dbReference>
<gene>
    <name evidence="3" type="ORF">K8V65_01835</name>
</gene>
<dbReference type="InterPro" id="IPR036526">
    <property type="entry name" value="C-N_Hydrolase_sf"/>
</dbReference>
<dbReference type="EMBL" id="DYVR01000054">
    <property type="protein sequence ID" value="HJF84395.1"/>
    <property type="molecule type" value="Genomic_DNA"/>
</dbReference>
<dbReference type="RefSeq" id="WP_346685828.1">
    <property type="nucleotide sequence ID" value="NZ_OZ006974.1"/>
</dbReference>
<dbReference type="AlphaFoldDB" id="A0A921HL04"/>
<dbReference type="Pfam" id="PF00795">
    <property type="entry name" value="CN_hydrolase"/>
    <property type="match status" value="1"/>
</dbReference>
<dbReference type="GO" id="GO:0006107">
    <property type="term" value="P:oxaloacetate metabolic process"/>
    <property type="evidence" value="ECO:0007669"/>
    <property type="project" value="TreeGrafter"/>
</dbReference>
<dbReference type="PROSITE" id="PS50263">
    <property type="entry name" value="CN_HYDROLASE"/>
    <property type="match status" value="1"/>
</dbReference>
<name>A0A921HL04_9FIRM</name>
<protein>
    <submittedName>
        <fullName evidence="3">Carbon-nitrogen hydrolase family protein</fullName>
    </submittedName>
</protein>
<comment type="caution">
    <text evidence="3">The sequence shown here is derived from an EMBL/GenBank/DDBJ whole genome shotgun (WGS) entry which is preliminary data.</text>
</comment>
<dbReference type="GO" id="GO:0006541">
    <property type="term" value="P:glutamine metabolic process"/>
    <property type="evidence" value="ECO:0007669"/>
    <property type="project" value="TreeGrafter"/>
</dbReference>
<evidence type="ECO:0000313" key="3">
    <source>
        <dbReference type="EMBL" id="HJF84395.1"/>
    </source>
</evidence>
<dbReference type="Proteomes" id="UP000780768">
    <property type="component" value="Unassembled WGS sequence"/>
</dbReference>
<organism evidence="3 4">
    <name type="scientific">Megamonas hypermegale</name>
    <dbReference type="NCBI Taxonomy" id="158847"/>
    <lineage>
        <taxon>Bacteria</taxon>
        <taxon>Bacillati</taxon>
        <taxon>Bacillota</taxon>
        <taxon>Negativicutes</taxon>
        <taxon>Selenomonadales</taxon>
        <taxon>Selenomonadaceae</taxon>
        <taxon>Megamonas</taxon>
    </lineage>
</organism>
<dbReference type="PANTHER" id="PTHR23088:SF30">
    <property type="entry name" value="OMEGA-AMIDASE NIT2"/>
    <property type="match status" value="1"/>
</dbReference>
<dbReference type="InterPro" id="IPR045254">
    <property type="entry name" value="Nit1/2_C-N_Hydrolase"/>
</dbReference>
<keyword evidence="1 3" id="KW-0378">Hydrolase</keyword>
<proteinExistence type="predicted"/>
<evidence type="ECO:0000256" key="1">
    <source>
        <dbReference type="ARBA" id="ARBA00022801"/>
    </source>
</evidence>
<dbReference type="SUPFAM" id="SSF56317">
    <property type="entry name" value="Carbon-nitrogen hydrolase"/>
    <property type="match status" value="1"/>
</dbReference>
<dbReference type="Gene3D" id="3.60.110.10">
    <property type="entry name" value="Carbon-nitrogen hydrolase"/>
    <property type="match status" value="1"/>
</dbReference>
<dbReference type="GO" id="GO:0006528">
    <property type="term" value="P:asparagine metabolic process"/>
    <property type="evidence" value="ECO:0007669"/>
    <property type="project" value="TreeGrafter"/>
</dbReference>
<evidence type="ECO:0000259" key="2">
    <source>
        <dbReference type="PROSITE" id="PS50263"/>
    </source>
</evidence>
<reference evidence="3" key="1">
    <citation type="journal article" date="2021" name="PeerJ">
        <title>Extensive microbial diversity within the chicken gut microbiome revealed by metagenomics and culture.</title>
        <authorList>
            <person name="Gilroy R."/>
            <person name="Ravi A."/>
            <person name="Getino M."/>
            <person name="Pursley I."/>
            <person name="Horton D.L."/>
            <person name="Alikhan N.F."/>
            <person name="Baker D."/>
            <person name="Gharbi K."/>
            <person name="Hall N."/>
            <person name="Watson M."/>
            <person name="Adriaenssens E.M."/>
            <person name="Foster-Nyarko E."/>
            <person name="Jarju S."/>
            <person name="Secka A."/>
            <person name="Antonio M."/>
            <person name="Oren A."/>
            <person name="Chaudhuri R.R."/>
            <person name="La Ragione R."/>
            <person name="Hildebrand F."/>
            <person name="Pallen M.J."/>
        </authorList>
    </citation>
    <scope>NUCLEOTIDE SEQUENCE</scope>
    <source>
        <strain evidence="3">7318</strain>
    </source>
</reference>
<feature type="domain" description="CN hydrolase" evidence="2">
    <location>
        <begin position="1"/>
        <end position="246"/>
    </location>
</feature>
<evidence type="ECO:0000313" key="4">
    <source>
        <dbReference type="Proteomes" id="UP000780768"/>
    </source>
</evidence>
<sequence length="273" mass="31267">MHLLQLQTKVFADKAQTLSYLEKFIDDVITAQTDFIALPEMFCCPYENKFFPLYAEKHGGAVYQFCRHLAQKHRVYISAGSLPEINERGEIFNTAYVFDDSGREIARHAKMHLFDIDIAGGQYFKESDTLTAGNEITVFDTKWGKMGLCICYDFRFPELARLMTDRGAQIIFVPAAFNDTTGPLHWELMFRSRAVDNQVFTVGTAPACDKSASYHSWGHSIAVSPWGKILNQLDRQEGYQFTAIDFAEVAAVRRQLPLLRHRRLDIYNLTEIK</sequence>
<dbReference type="PANTHER" id="PTHR23088">
    <property type="entry name" value="NITRILASE-RELATED"/>
    <property type="match status" value="1"/>
</dbReference>
<dbReference type="InterPro" id="IPR003010">
    <property type="entry name" value="C-N_Hydrolase"/>
</dbReference>
<reference evidence="3" key="2">
    <citation type="submission" date="2021-09" db="EMBL/GenBank/DDBJ databases">
        <authorList>
            <person name="Gilroy R."/>
        </authorList>
    </citation>
    <scope>NUCLEOTIDE SEQUENCE</scope>
    <source>
        <strain evidence="3">7318</strain>
    </source>
</reference>
<dbReference type="GO" id="GO:0050152">
    <property type="term" value="F:omega-amidase activity"/>
    <property type="evidence" value="ECO:0007669"/>
    <property type="project" value="TreeGrafter"/>
</dbReference>
<accession>A0A921HL04</accession>